<dbReference type="GO" id="GO:0003676">
    <property type="term" value="F:nucleic acid binding"/>
    <property type="evidence" value="ECO:0007669"/>
    <property type="project" value="InterPro"/>
</dbReference>
<accession>A0A067DB91</accession>
<evidence type="ECO:0000259" key="1">
    <source>
        <dbReference type="Pfam" id="PF13456"/>
    </source>
</evidence>
<dbReference type="PANTHER" id="PTHR47074:SF48">
    <property type="entry name" value="POLYNUCLEOTIDYL TRANSFERASE, RIBONUCLEASE H-LIKE SUPERFAMILY PROTEIN"/>
    <property type="match status" value="1"/>
</dbReference>
<keyword evidence="3" id="KW-1185">Reference proteome</keyword>
<dbReference type="InterPro" id="IPR012337">
    <property type="entry name" value="RNaseH-like_sf"/>
</dbReference>
<sequence length="144" mass="16146">MDAKKQVAGLAVVIRDWERNCVAAAINTTRFFGNVAMTQAATIEIGMQVALSVGGYSVLFESDSHEVVELVNNRTNSMSKIIWVIFEILEKKKNFQNFKAQHTPRSCNGIAHFLAKLVLQKKEIVIWLDEIPTDILYLISSSSM</sequence>
<dbReference type="AlphaFoldDB" id="A0A067DB91"/>
<gene>
    <name evidence="2" type="ORF">CISIN_1g037050mg</name>
</gene>
<dbReference type="InterPro" id="IPR052929">
    <property type="entry name" value="RNase_H-like_EbsB-rel"/>
</dbReference>
<dbReference type="EMBL" id="KK796792">
    <property type="protein sequence ID" value="KDO35906.1"/>
    <property type="molecule type" value="Genomic_DNA"/>
</dbReference>
<dbReference type="InterPro" id="IPR036397">
    <property type="entry name" value="RNaseH_sf"/>
</dbReference>
<dbReference type="STRING" id="2711.A0A067DB91"/>
<feature type="non-terminal residue" evidence="2">
    <location>
        <position position="144"/>
    </location>
</feature>
<dbReference type="Gene3D" id="3.30.420.10">
    <property type="entry name" value="Ribonuclease H-like superfamily/Ribonuclease H"/>
    <property type="match status" value="1"/>
</dbReference>
<evidence type="ECO:0000313" key="3">
    <source>
        <dbReference type="Proteomes" id="UP000027120"/>
    </source>
</evidence>
<dbReference type="PANTHER" id="PTHR47074">
    <property type="entry name" value="BNAC02G40300D PROTEIN"/>
    <property type="match status" value="1"/>
</dbReference>
<dbReference type="Proteomes" id="UP000027120">
    <property type="component" value="Unassembled WGS sequence"/>
</dbReference>
<dbReference type="Pfam" id="PF13456">
    <property type="entry name" value="RVT_3"/>
    <property type="match status" value="1"/>
</dbReference>
<dbReference type="SMR" id="A0A067DB91"/>
<dbReference type="CDD" id="cd06222">
    <property type="entry name" value="RNase_H_like"/>
    <property type="match status" value="1"/>
</dbReference>
<protein>
    <recommendedName>
        <fullName evidence="1">RNase H type-1 domain-containing protein</fullName>
    </recommendedName>
</protein>
<reference evidence="2 3" key="1">
    <citation type="submission" date="2014-04" db="EMBL/GenBank/DDBJ databases">
        <authorList>
            <consortium name="International Citrus Genome Consortium"/>
            <person name="Gmitter F."/>
            <person name="Chen C."/>
            <person name="Farmerie W."/>
            <person name="Harkins T."/>
            <person name="Desany B."/>
            <person name="Mohiuddin M."/>
            <person name="Kodira C."/>
            <person name="Borodovsky M."/>
            <person name="Lomsadze A."/>
            <person name="Burns P."/>
            <person name="Jenkins J."/>
            <person name="Prochnik S."/>
            <person name="Shu S."/>
            <person name="Chapman J."/>
            <person name="Pitluck S."/>
            <person name="Schmutz J."/>
            <person name="Rokhsar D."/>
        </authorList>
    </citation>
    <scope>NUCLEOTIDE SEQUENCE</scope>
</reference>
<evidence type="ECO:0000313" key="2">
    <source>
        <dbReference type="EMBL" id="KDO35906.1"/>
    </source>
</evidence>
<dbReference type="InterPro" id="IPR002156">
    <property type="entry name" value="RNaseH_domain"/>
</dbReference>
<proteinExistence type="predicted"/>
<dbReference type="InterPro" id="IPR044730">
    <property type="entry name" value="RNase_H-like_dom_plant"/>
</dbReference>
<dbReference type="GO" id="GO:0004523">
    <property type="term" value="F:RNA-DNA hybrid ribonuclease activity"/>
    <property type="evidence" value="ECO:0007669"/>
    <property type="project" value="InterPro"/>
</dbReference>
<name>A0A067DB91_CITSI</name>
<dbReference type="SUPFAM" id="SSF53098">
    <property type="entry name" value="Ribonuclease H-like"/>
    <property type="match status" value="1"/>
</dbReference>
<organism evidence="2 3">
    <name type="scientific">Citrus sinensis</name>
    <name type="common">Sweet orange</name>
    <name type="synonym">Citrus aurantium var. sinensis</name>
    <dbReference type="NCBI Taxonomy" id="2711"/>
    <lineage>
        <taxon>Eukaryota</taxon>
        <taxon>Viridiplantae</taxon>
        <taxon>Streptophyta</taxon>
        <taxon>Embryophyta</taxon>
        <taxon>Tracheophyta</taxon>
        <taxon>Spermatophyta</taxon>
        <taxon>Magnoliopsida</taxon>
        <taxon>eudicotyledons</taxon>
        <taxon>Gunneridae</taxon>
        <taxon>Pentapetalae</taxon>
        <taxon>rosids</taxon>
        <taxon>malvids</taxon>
        <taxon>Sapindales</taxon>
        <taxon>Rutaceae</taxon>
        <taxon>Aurantioideae</taxon>
        <taxon>Citrus</taxon>
    </lineage>
</organism>
<feature type="domain" description="RNase H type-1" evidence="1">
    <location>
        <begin position="4"/>
        <end position="117"/>
    </location>
</feature>